<accession>A0ABX2IE56</accession>
<feature type="domain" description="EAL" evidence="11">
    <location>
        <begin position="284"/>
        <end position="539"/>
    </location>
</feature>
<comment type="catalytic activity">
    <reaction evidence="9">
        <text>3',3'-c-di-GMP + H2O = 5'-phosphoguanylyl(3'-&gt;5')guanosine + H(+)</text>
        <dbReference type="Rhea" id="RHEA:24902"/>
        <dbReference type="ChEBI" id="CHEBI:15377"/>
        <dbReference type="ChEBI" id="CHEBI:15378"/>
        <dbReference type="ChEBI" id="CHEBI:58754"/>
        <dbReference type="ChEBI" id="CHEBI:58805"/>
        <dbReference type="EC" id="3.1.4.52"/>
    </reaction>
</comment>
<evidence type="ECO:0000256" key="5">
    <source>
        <dbReference type="ARBA" id="ARBA00022692"/>
    </source>
</evidence>
<keyword evidence="7 10" id="KW-1133">Transmembrane helix</keyword>
<comment type="subcellular location">
    <subcellularLocation>
        <location evidence="1">Cell membrane</location>
        <topology evidence="1">Multi-pass membrane protein</topology>
    </subcellularLocation>
</comment>
<name>A0ABX2IE56_9RHOO</name>
<keyword evidence="3" id="KW-1003">Cell membrane</keyword>
<gene>
    <name evidence="12" type="ORF">HJ583_007775</name>
</gene>
<dbReference type="InterPro" id="IPR050706">
    <property type="entry name" value="Cyclic-di-GMP_PDE-like"/>
</dbReference>
<sequence length="544" mass="60704">MASLDKKLYRGWHARAAGIVVGLGVALLVSMLGTLGILANERRQAVAVQALTADRLKQVVVELNQAFSRLEQSRLERCSEETLTHLRGLLLQYRYLRDVGIVDARDRILCTTSGGLLSEPTPLPTPTNVTRTGFRNWLNYSVGFGEGRVVVSLTARGNFMLMVDSHANTELMQHSGIDSIWMDSEGVSPGKASPVWRAPRVQETEPWAPLHSELGFSSQQQFWSRIDWRRGVLALESNVPGTGYFIQNKISLRELFRNNSRIFSGLVLLAFLTGGLAGGLAHQRARLLRTLPYRIADLCRPENIICMYQPIMELTTGRVAGCEVLMRLRDGGEVIYPDKVIPLILERSLGWQLDQAVSLRALRELADALPKNPVSTDARLFKVAINFFPENIRFEKLTALLTPIRPEGVSLNVEVTEYGMSDDLFEEVRCLREADYLISVDDFGTGYSNLGTVKCLSPDFLKIDKSFVFDMEDDSLRSSLIPEIVAIARAVNAELIAEGVENEQQANRLRDMGVQYGQGYFFARPLPIEEFMEFLAKATSGKSA</sequence>
<evidence type="ECO:0000256" key="4">
    <source>
        <dbReference type="ARBA" id="ARBA00022636"/>
    </source>
</evidence>
<dbReference type="Pfam" id="PF00563">
    <property type="entry name" value="EAL"/>
    <property type="match status" value="1"/>
</dbReference>
<protein>
    <recommendedName>
        <fullName evidence="2">cyclic-guanylate-specific phosphodiesterase</fullName>
        <ecNumber evidence="2">3.1.4.52</ecNumber>
    </recommendedName>
</protein>
<dbReference type="Proteomes" id="UP000778523">
    <property type="component" value="Unassembled WGS sequence"/>
</dbReference>
<feature type="transmembrane region" description="Helical" evidence="10">
    <location>
        <begin position="12"/>
        <end position="39"/>
    </location>
</feature>
<dbReference type="SMART" id="SM00052">
    <property type="entry name" value="EAL"/>
    <property type="match status" value="1"/>
</dbReference>
<evidence type="ECO:0000256" key="3">
    <source>
        <dbReference type="ARBA" id="ARBA00022475"/>
    </source>
</evidence>
<comment type="caution">
    <text evidence="12">The sequence shown here is derived from an EMBL/GenBank/DDBJ whole genome shotgun (WGS) entry which is preliminary data.</text>
</comment>
<dbReference type="RefSeq" id="WP_170021415.1">
    <property type="nucleotide sequence ID" value="NZ_JABCSC020000002.1"/>
</dbReference>
<evidence type="ECO:0000256" key="2">
    <source>
        <dbReference type="ARBA" id="ARBA00012282"/>
    </source>
</evidence>
<evidence type="ECO:0000256" key="8">
    <source>
        <dbReference type="ARBA" id="ARBA00023136"/>
    </source>
</evidence>
<evidence type="ECO:0000256" key="7">
    <source>
        <dbReference type="ARBA" id="ARBA00022989"/>
    </source>
</evidence>
<evidence type="ECO:0000313" key="13">
    <source>
        <dbReference type="Proteomes" id="UP000778523"/>
    </source>
</evidence>
<organism evidence="12 13">
    <name type="scientific">Uliginosibacterium aquaticum</name>
    <dbReference type="NCBI Taxonomy" id="2731212"/>
    <lineage>
        <taxon>Bacteria</taxon>
        <taxon>Pseudomonadati</taxon>
        <taxon>Pseudomonadota</taxon>
        <taxon>Betaproteobacteria</taxon>
        <taxon>Rhodocyclales</taxon>
        <taxon>Zoogloeaceae</taxon>
        <taxon>Uliginosibacterium</taxon>
    </lineage>
</organism>
<proteinExistence type="predicted"/>
<evidence type="ECO:0000256" key="1">
    <source>
        <dbReference type="ARBA" id="ARBA00004651"/>
    </source>
</evidence>
<reference evidence="12 13" key="1">
    <citation type="submission" date="2020-06" db="EMBL/GenBank/DDBJ databases">
        <title>Draft genome of Uliginosibacterium sp. IMCC34675.</title>
        <authorList>
            <person name="Song J."/>
        </authorList>
    </citation>
    <scope>NUCLEOTIDE SEQUENCE [LARGE SCALE GENOMIC DNA]</scope>
    <source>
        <strain evidence="12 13">IMCC34675</strain>
    </source>
</reference>
<dbReference type="CDD" id="cd01948">
    <property type="entry name" value="EAL"/>
    <property type="match status" value="1"/>
</dbReference>
<dbReference type="InterPro" id="IPR035919">
    <property type="entry name" value="EAL_sf"/>
</dbReference>
<keyword evidence="8 10" id="KW-0472">Membrane</keyword>
<dbReference type="EC" id="3.1.4.52" evidence="2"/>
<dbReference type="PANTHER" id="PTHR33121:SF78">
    <property type="entry name" value="CYCLIC DI-GMP PHOSPHODIESTERASE PDEH"/>
    <property type="match status" value="1"/>
</dbReference>
<evidence type="ECO:0000256" key="10">
    <source>
        <dbReference type="SAM" id="Phobius"/>
    </source>
</evidence>
<feature type="transmembrane region" description="Helical" evidence="10">
    <location>
        <begin position="262"/>
        <end position="281"/>
    </location>
</feature>
<dbReference type="PROSITE" id="PS50883">
    <property type="entry name" value="EAL"/>
    <property type="match status" value="1"/>
</dbReference>
<keyword evidence="6" id="KW-0378">Hydrolase</keyword>
<keyword evidence="4" id="KW-0973">c-di-GMP</keyword>
<dbReference type="EMBL" id="JABCSC020000002">
    <property type="protein sequence ID" value="NSL54919.1"/>
    <property type="molecule type" value="Genomic_DNA"/>
</dbReference>
<evidence type="ECO:0000313" key="12">
    <source>
        <dbReference type="EMBL" id="NSL54919.1"/>
    </source>
</evidence>
<dbReference type="InterPro" id="IPR024744">
    <property type="entry name" value="CSS-motif_dom"/>
</dbReference>
<dbReference type="PANTHER" id="PTHR33121">
    <property type="entry name" value="CYCLIC DI-GMP PHOSPHODIESTERASE PDEF"/>
    <property type="match status" value="1"/>
</dbReference>
<evidence type="ECO:0000259" key="11">
    <source>
        <dbReference type="PROSITE" id="PS50883"/>
    </source>
</evidence>
<dbReference type="Gene3D" id="3.20.20.450">
    <property type="entry name" value="EAL domain"/>
    <property type="match status" value="1"/>
</dbReference>
<dbReference type="Pfam" id="PF12792">
    <property type="entry name" value="CSS-motif"/>
    <property type="match status" value="1"/>
</dbReference>
<dbReference type="SUPFAM" id="SSF141868">
    <property type="entry name" value="EAL domain-like"/>
    <property type="match status" value="1"/>
</dbReference>
<keyword evidence="5 10" id="KW-0812">Transmembrane</keyword>
<evidence type="ECO:0000256" key="9">
    <source>
        <dbReference type="ARBA" id="ARBA00034290"/>
    </source>
</evidence>
<keyword evidence="13" id="KW-1185">Reference proteome</keyword>
<evidence type="ECO:0000256" key="6">
    <source>
        <dbReference type="ARBA" id="ARBA00022801"/>
    </source>
</evidence>
<dbReference type="InterPro" id="IPR001633">
    <property type="entry name" value="EAL_dom"/>
</dbReference>